<feature type="region of interest" description="Disordered" evidence="1">
    <location>
        <begin position="191"/>
        <end position="210"/>
    </location>
</feature>
<dbReference type="Proteomes" id="UP000076580">
    <property type="component" value="Chromosome 01"/>
</dbReference>
<evidence type="ECO:0000256" key="1">
    <source>
        <dbReference type="SAM" id="MobiDB-lite"/>
    </source>
</evidence>
<feature type="compositionally biased region" description="Basic and acidic residues" evidence="1">
    <location>
        <begin position="292"/>
        <end position="301"/>
    </location>
</feature>
<evidence type="ECO:0000313" key="3">
    <source>
        <dbReference type="Proteomes" id="UP000076580"/>
    </source>
</evidence>
<keyword evidence="3" id="KW-1185">Reference proteome</keyword>
<proteinExistence type="predicted"/>
<comment type="caution">
    <text evidence="2">The sequence shown here is derived from an EMBL/GenBank/DDBJ whole genome shotgun (WGS) entry which is preliminary data.</text>
</comment>
<dbReference type="GeneID" id="63712665"/>
<gene>
    <name evidence="2" type="ORF">DCS_00022</name>
</gene>
<dbReference type="RefSeq" id="XP_040658247.1">
    <property type="nucleotide sequence ID" value="XM_040797364.1"/>
</dbReference>
<feature type="compositionally biased region" description="Pro residues" evidence="1">
    <location>
        <begin position="271"/>
        <end position="284"/>
    </location>
</feature>
<feature type="region of interest" description="Disordered" evidence="1">
    <location>
        <begin position="71"/>
        <end position="98"/>
    </location>
</feature>
<dbReference type="EMBL" id="LAYC01000001">
    <property type="protein sequence ID" value="KYK58895.1"/>
    <property type="molecule type" value="Genomic_DNA"/>
</dbReference>
<accession>A0A151GP54</accession>
<dbReference type="InParanoid" id="A0A151GP54"/>
<organism evidence="2 3">
    <name type="scientific">Drechmeria coniospora</name>
    <name type="common">Nematophagous fungus</name>
    <name type="synonym">Meria coniospora</name>
    <dbReference type="NCBI Taxonomy" id="98403"/>
    <lineage>
        <taxon>Eukaryota</taxon>
        <taxon>Fungi</taxon>
        <taxon>Dikarya</taxon>
        <taxon>Ascomycota</taxon>
        <taxon>Pezizomycotina</taxon>
        <taxon>Sordariomycetes</taxon>
        <taxon>Hypocreomycetidae</taxon>
        <taxon>Hypocreales</taxon>
        <taxon>Ophiocordycipitaceae</taxon>
        <taxon>Drechmeria</taxon>
    </lineage>
</organism>
<evidence type="ECO:0000313" key="2">
    <source>
        <dbReference type="EMBL" id="KYK58895.1"/>
    </source>
</evidence>
<protein>
    <submittedName>
        <fullName evidence="2">Uncharacterized protein</fullName>
    </submittedName>
</protein>
<reference evidence="2 3" key="1">
    <citation type="journal article" date="2016" name="Sci. Rep.">
        <title>Insights into Adaptations to a Near-Obligate Nematode Endoparasitic Lifestyle from the Finished Genome of Drechmeria coniospora.</title>
        <authorList>
            <person name="Zhang L."/>
            <person name="Zhou Z."/>
            <person name="Guo Q."/>
            <person name="Fokkens L."/>
            <person name="Miskei M."/>
            <person name="Pocsi I."/>
            <person name="Zhang W."/>
            <person name="Chen M."/>
            <person name="Wang L."/>
            <person name="Sun Y."/>
            <person name="Donzelli B.G."/>
            <person name="Gibson D.M."/>
            <person name="Nelson D.R."/>
            <person name="Luo J.G."/>
            <person name="Rep M."/>
            <person name="Liu H."/>
            <person name="Yang S."/>
            <person name="Wang J."/>
            <person name="Krasnoff S.B."/>
            <person name="Xu Y."/>
            <person name="Molnar I."/>
            <person name="Lin M."/>
        </authorList>
    </citation>
    <scope>NUCLEOTIDE SEQUENCE [LARGE SCALE GENOMIC DNA]</scope>
    <source>
        <strain evidence="2 3">ARSEF 6962</strain>
    </source>
</reference>
<feature type="region of interest" description="Disordered" evidence="1">
    <location>
        <begin position="252"/>
        <end position="310"/>
    </location>
</feature>
<sequence>MHRASSAELFPWPAIGDDAHECARDACRTPAAPSVMDAGATTSTVGTYVRWPVAGYMHGTWAASRVRSRRPPASCRGVRGHEDAPRARSLSLPSTRGRYLAGESDRRSLAAPRPGVHVHVVGIAPHRNDRAGRVARLAPHSLAPPDLCEDISTTDERWRAPPCPCTDRPPRQRDRLDGRRVTATACYPTRHASHDTHRTTRTKRTAQAGRPLDCLASIGRLQVHGIPRPRLWVPRPPSRRSPRSHARVIVLHDTRNGPEPGNGAVGSSRPPGNPPPPAPPPQPPAMAAAETGPHDDRRHELGCGPPPLDGFTLTFTSWFG</sequence>
<dbReference type="AlphaFoldDB" id="A0A151GP54"/>
<name>A0A151GP54_DRECN</name>